<proteinExistence type="inferred from homology"/>
<dbReference type="PANTHER" id="PTHR23150:SF26">
    <property type="entry name" value="GENERIC METHYLTRANSFERASE"/>
    <property type="match status" value="1"/>
</dbReference>
<organism evidence="3 4">
    <name type="scientific">Saccoglossus kowalevskii</name>
    <name type="common">Acorn worm</name>
    <dbReference type="NCBI Taxonomy" id="10224"/>
    <lineage>
        <taxon>Eukaryota</taxon>
        <taxon>Metazoa</taxon>
        <taxon>Hemichordata</taxon>
        <taxon>Enteropneusta</taxon>
        <taxon>Harrimaniidae</taxon>
        <taxon>Saccoglossus</taxon>
    </lineage>
</organism>
<dbReference type="InterPro" id="IPR027577">
    <property type="entry name" value="OvoA_Nterm"/>
</dbReference>
<reference evidence="4" key="1">
    <citation type="submission" date="2025-08" db="UniProtKB">
        <authorList>
            <consortium name="RefSeq"/>
        </authorList>
    </citation>
    <scope>IDENTIFICATION</scope>
    <source>
        <tissue evidence="4">Testes</tissue>
    </source>
</reference>
<dbReference type="InterPro" id="IPR005532">
    <property type="entry name" value="SUMF_dom"/>
</dbReference>
<gene>
    <name evidence="4" type="primary">LOC100373045</name>
</gene>
<dbReference type="GeneID" id="100373045"/>
<evidence type="ECO:0000313" key="4">
    <source>
        <dbReference type="RefSeq" id="XP_002741469.1"/>
    </source>
</evidence>
<dbReference type="InterPro" id="IPR029063">
    <property type="entry name" value="SAM-dependent_MTases_sf"/>
</dbReference>
<dbReference type="Gene3D" id="3.90.1580.10">
    <property type="entry name" value="paralog of FGE (formylglycine-generating enzyme)"/>
    <property type="match status" value="1"/>
</dbReference>
<dbReference type="InterPro" id="IPR016187">
    <property type="entry name" value="CTDL_fold"/>
</dbReference>
<dbReference type="Pfam" id="PF03781">
    <property type="entry name" value="FGE-sulfatase"/>
    <property type="match status" value="1"/>
</dbReference>
<protein>
    <submittedName>
        <fullName evidence="4">Uncharacterized protein LOC100373045</fullName>
    </submittedName>
</protein>
<evidence type="ECO:0000256" key="1">
    <source>
        <dbReference type="ARBA" id="ARBA00005310"/>
    </source>
</evidence>
<dbReference type="Proteomes" id="UP000694865">
    <property type="component" value="Unplaced"/>
</dbReference>
<dbReference type="SUPFAM" id="SSF56436">
    <property type="entry name" value="C-type lectin-like"/>
    <property type="match status" value="1"/>
</dbReference>
<dbReference type="RefSeq" id="XP_002741469.1">
    <property type="nucleotide sequence ID" value="XM_002741423.2"/>
</dbReference>
<comment type="similarity">
    <text evidence="1">Belongs to the sulfatase-modifying factor family.</text>
</comment>
<sequence length="813" mass="92831">MVGVAKTVIGIEQCKQWELHNGTNTVNQVLLDKIYKSEYGSIFVYYTLIVLLLNVLNSEAMEKILLTGNYTLKSMKPIDLSNTNKEEIKAYFENAFELNESIFTGLKDASAFYKCPDRLRLPLIFYYAHTASVYVNKLLLAGMIQERVDFKFETIFETGVDEMSWDDTENYRMGGSFKWPTLTEVTMYRRKVRQMVLKTIQDTPLVLPIHQESEWWALIMGIEHERIHIETSSVLIRQLPVEFVQIPRDWKYAPYSVGDGLTRNSMILVSGGDVTLGKCVKFPSFGWDNEYPEFKTTVPPFETARYLITNSEFYQFVQNGGYTKKEFWTEDGWEWKTFRQATHPAFWVCTNGCKSGCGGDISNVTHCRPNNCDDSYTSSSGSYRYRAIFSVIDMPWDWPVDVNYHEASAYCAWKGPEYRVPTEAEHHAMRGKQNASDVGVESDIIFRDDINCNINLMYGSSTPVNMYPANELGFHDITGNVWEWMADHLNGFPGTETSFLYDDFSAPLHDGKHNMMLGGSWITNGTTASKYCRTGYRRHFFQHAGFRLARSVTTDVVLPLRLINTPVFILGRGVSKIVATVKHSKIDKCFGRSTNAQYYEESESRLNNIIQLQFGVQVDNYTTNLLGVCNTIIKKYEISKNSVLHLGCGPGRMAFEMTRIFKKVVAIDFCGRYIDTALKLQNVGSLMYEIPLSCNDETVTSRKRQHAMIAGDIDRSKVVFKQMTWIPNELYGFDLTIQDMIDRVSNVKAWLVRLGEITLSTGVVVIVSSTGWDKDTIKPIVGHRLRYLGCDAFTFVTPTGEKNEAVVTLWKRT</sequence>
<evidence type="ECO:0000259" key="2">
    <source>
        <dbReference type="Pfam" id="PF03781"/>
    </source>
</evidence>
<dbReference type="Gene3D" id="3.40.50.150">
    <property type="entry name" value="Vaccinia Virus protein VP39"/>
    <property type="match status" value="1"/>
</dbReference>
<accession>A0ABM0H0G5</accession>
<evidence type="ECO:0000313" key="3">
    <source>
        <dbReference type="Proteomes" id="UP000694865"/>
    </source>
</evidence>
<keyword evidence="3" id="KW-1185">Reference proteome</keyword>
<feature type="domain" description="Sulfatase-modifying factor enzyme-like" evidence="2">
    <location>
        <begin position="264"/>
        <end position="550"/>
    </location>
</feature>
<dbReference type="InterPro" id="IPR042095">
    <property type="entry name" value="SUMF_sf"/>
</dbReference>
<dbReference type="InterPro" id="IPR051043">
    <property type="entry name" value="Sulfatase_Mod_Factor_Kinase"/>
</dbReference>
<name>A0ABM0H0G5_SACKO</name>
<dbReference type="NCBIfam" id="TIGR04344">
    <property type="entry name" value="ovoA_Nterm"/>
    <property type="match status" value="1"/>
</dbReference>
<dbReference type="PANTHER" id="PTHR23150">
    <property type="entry name" value="SULFATASE MODIFYING FACTOR 1, 2"/>
    <property type="match status" value="1"/>
</dbReference>
<dbReference type="SUPFAM" id="SSF53335">
    <property type="entry name" value="S-adenosyl-L-methionine-dependent methyltransferases"/>
    <property type="match status" value="1"/>
</dbReference>